<keyword evidence="1" id="KW-0472">Membrane</keyword>
<accession>A0AB35I0R4</accession>
<protein>
    <recommendedName>
        <fullName evidence="4">DUF2721 domain-containing protein</fullName>
    </recommendedName>
</protein>
<keyword evidence="1" id="KW-0812">Transmembrane</keyword>
<sequence>MSIVEYHVAFRTALFLSSLTLGTFLFTMKTFIIQTIKKEIYDHERHKALARNVASDSGNNPMYYRGLRNLSRLIFWSIAIALLNAFFQISIGYIEHPAASIFCLLTSAASWALLAFVLYEVGGNMTSMIDYAEEDAQEEEVEDPESIR</sequence>
<organism evidence="2 3">
    <name type="scientific">Microbulbifer thermotolerans</name>
    <dbReference type="NCBI Taxonomy" id="252514"/>
    <lineage>
        <taxon>Bacteria</taxon>
        <taxon>Pseudomonadati</taxon>
        <taxon>Pseudomonadota</taxon>
        <taxon>Gammaproteobacteria</taxon>
        <taxon>Cellvibrionales</taxon>
        <taxon>Microbulbiferaceae</taxon>
        <taxon>Microbulbifer</taxon>
    </lineage>
</organism>
<name>A0AB35I0R4_MICTH</name>
<comment type="caution">
    <text evidence="2">The sequence shown here is derived from an EMBL/GenBank/DDBJ whole genome shotgun (WGS) entry which is preliminary data.</text>
</comment>
<dbReference type="AlphaFoldDB" id="A0AB35I0R4"/>
<reference evidence="2" key="1">
    <citation type="submission" date="2022-11" db="EMBL/GenBank/DDBJ databases">
        <title>Chitin-degrading and fungicidal potential of chitinolytic bacterial strains from marine environment of the Pacific Ocean regions.</title>
        <authorList>
            <person name="Pentekhina I."/>
            <person name="Nedashkovskaya O."/>
            <person name="Seitkalieva A."/>
            <person name="Podvolotskaya A."/>
            <person name="Tekutyeva L."/>
            <person name="Balabanova L."/>
        </authorList>
    </citation>
    <scope>NUCLEOTIDE SEQUENCE</scope>
    <source>
        <strain evidence="2">KMM 6838</strain>
    </source>
</reference>
<evidence type="ECO:0000313" key="2">
    <source>
        <dbReference type="EMBL" id="MCX2803394.1"/>
    </source>
</evidence>
<evidence type="ECO:0000256" key="1">
    <source>
        <dbReference type="SAM" id="Phobius"/>
    </source>
</evidence>
<proteinExistence type="predicted"/>
<gene>
    <name evidence="2" type="ORF">OQJ68_16580</name>
</gene>
<dbReference type="EMBL" id="JAPHQB010000072">
    <property type="protein sequence ID" value="MCX2803394.1"/>
    <property type="molecule type" value="Genomic_DNA"/>
</dbReference>
<feature type="transmembrane region" description="Helical" evidence="1">
    <location>
        <begin position="99"/>
        <end position="119"/>
    </location>
</feature>
<keyword evidence="1" id="KW-1133">Transmembrane helix</keyword>
<evidence type="ECO:0000313" key="3">
    <source>
        <dbReference type="Proteomes" id="UP001209730"/>
    </source>
</evidence>
<dbReference type="Proteomes" id="UP001209730">
    <property type="component" value="Unassembled WGS sequence"/>
</dbReference>
<feature type="transmembrane region" description="Helical" evidence="1">
    <location>
        <begin position="6"/>
        <end position="28"/>
    </location>
</feature>
<dbReference type="RefSeq" id="WP_266044581.1">
    <property type="nucleotide sequence ID" value="NZ_CP130317.1"/>
</dbReference>
<evidence type="ECO:0008006" key="4">
    <source>
        <dbReference type="Google" id="ProtNLM"/>
    </source>
</evidence>
<feature type="transmembrane region" description="Helical" evidence="1">
    <location>
        <begin position="73"/>
        <end position="93"/>
    </location>
</feature>